<gene>
    <name evidence="1" type="ORF">SUBVAR_07144</name>
</gene>
<dbReference type="Proteomes" id="UP000003438">
    <property type="component" value="Unassembled WGS sequence"/>
</dbReference>
<protein>
    <submittedName>
        <fullName evidence="1">Uncharacterized protein</fullName>
    </submittedName>
</protein>
<proteinExistence type="predicted"/>
<dbReference type="AlphaFoldDB" id="D1PRW2"/>
<keyword evidence="2" id="KW-1185">Reference proteome</keyword>
<organism evidence="1 2">
    <name type="scientific">Subdoligranulum variabile DSM 15176</name>
    <dbReference type="NCBI Taxonomy" id="411471"/>
    <lineage>
        <taxon>Bacteria</taxon>
        <taxon>Bacillati</taxon>
        <taxon>Bacillota</taxon>
        <taxon>Clostridia</taxon>
        <taxon>Eubacteriales</taxon>
        <taxon>Oscillospiraceae</taxon>
        <taxon>Subdoligranulum</taxon>
    </lineage>
</organism>
<sequence>MPPVSFYCSAPRGLPQAESREFTVFLNCGTIQQKAVCTTKERPLCCN</sequence>
<evidence type="ECO:0000313" key="1">
    <source>
        <dbReference type="EMBL" id="EFB74490.1"/>
    </source>
</evidence>
<name>D1PRW2_9FIRM</name>
<dbReference type="EMBL" id="ACBY02000068">
    <property type="protein sequence ID" value="EFB74490.1"/>
    <property type="molecule type" value="Genomic_DNA"/>
</dbReference>
<comment type="caution">
    <text evidence="1">The sequence shown here is derived from an EMBL/GenBank/DDBJ whole genome shotgun (WGS) entry which is preliminary data.</text>
</comment>
<evidence type="ECO:0000313" key="2">
    <source>
        <dbReference type="Proteomes" id="UP000003438"/>
    </source>
</evidence>
<reference evidence="1" key="1">
    <citation type="submission" date="2009-12" db="EMBL/GenBank/DDBJ databases">
        <authorList>
            <person name="Weinstock G."/>
            <person name="Sodergren E."/>
            <person name="Clifton S."/>
            <person name="Fulton L."/>
            <person name="Fulton B."/>
            <person name="Courtney L."/>
            <person name="Fronick C."/>
            <person name="Harrison M."/>
            <person name="Strong C."/>
            <person name="Farmer C."/>
            <person name="Delahaunty K."/>
            <person name="Markovic C."/>
            <person name="Hall O."/>
            <person name="Minx P."/>
            <person name="Tomlinson C."/>
            <person name="Mitreva M."/>
            <person name="Nelson J."/>
            <person name="Hou S."/>
            <person name="Wollam A."/>
            <person name="Pepin K.H."/>
            <person name="Johnson M."/>
            <person name="Bhonagiri V."/>
            <person name="Nash W.E."/>
            <person name="Warren W."/>
            <person name="Chinwalla A."/>
            <person name="Mardis E.R."/>
            <person name="Wilson R.K."/>
        </authorList>
    </citation>
    <scope>NUCLEOTIDE SEQUENCE [LARGE SCALE GENOMIC DNA]</scope>
    <source>
        <strain evidence="1">DSM 15176</strain>
    </source>
</reference>
<dbReference type="HOGENOM" id="CLU_3173993_0_0_9"/>
<accession>D1PRW2</accession>